<dbReference type="EMBL" id="CM000881">
    <property type="protein sequence ID" value="KQK04655.1"/>
    <property type="molecule type" value="Genomic_DNA"/>
</dbReference>
<proteinExistence type="predicted"/>
<keyword evidence="3" id="KW-1185">Reference proteome</keyword>
<reference evidence="1" key="2">
    <citation type="submission" date="2017-06" db="EMBL/GenBank/DDBJ databases">
        <title>WGS assembly of Brachypodium distachyon.</title>
        <authorList>
            <consortium name="The International Brachypodium Initiative"/>
            <person name="Lucas S."/>
            <person name="Harmon-Smith M."/>
            <person name="Lail K."/>
            <person name="Tice H."/>
            <person name="Grimwood J."/>
            <person name="Bruce D."/>
            <person name="Barry K."/>
            <person name="Shu S."/>
            <person name="Lindquist E."/>
            <person name="Wang M."/>
            <person name="Pitluck S."/>
            <person name="Vogel J.P."/>
            <person name="Garvin D.F."/>
            <person name="Mockler T.C."/>
            <person name="Schmutz J."/>
            <person name="Rokhsar D."/>
            <person name="Bevan M.W."/>
        </authorList>
    </citation>
    <scope>NUCLEOTIDE SEQUENCE</scope>
    <source>
        <strain evidence="1">Bd21</strain>
    </source>
</reference>
<evidence type="ECO:0000313" key="1">
    <source>
        <dbReference type="EMBL" id="KQK04655.1"/>
    </source>
</evidence>
<reference evidence="2" key="3">
    <citation type="submission" date="2018-08" db="UniProtKB">
        <authorList>
            <consortium name="EnsemblPlants"/>
        </authorList>
    </citation>
    <scope>IDENTIFICATION</scope>
    <source>
        <strain evidence="2">cv. Bd21</strain>
    </source>
</reference>
<evidence type="ECO:0000313" key="2">
    <source>
        <dbReference type="EnsemblPlants" id="KQK04655"/>
    </source>
</evidence>
<dbReference type="Gramene" id="PNT70637">
    <property type="protein sequence ID" value="PNT70637"/>
    <property type="gene ID" value="BRADI_2g14923v3"/>
</dbReference>
<dbReference type="Gramene" id="PNT70636">
    <property type="protein sequence ID" value="PNT70636"/>
    <property type="gene ID" value="BRADI_2g14923v3"/>
</dbReference>
<dbReference type="EMBL" id="CM000881">
    <property type="protein sequence ID" value="PNT70636.1"/>
    <property type="molecule type" value="Genomic_DNA"/>
</dbReference>
<evidence type="ECO:0000313" key="3">
    <source>
        <dbReference type="Proteomes" id="UP000008810"/>
    </source>
</evidence>
<dbReference type="EMBL" id="CM000881">
    <property type="protein sequence ID" value="PNT70637.1"/>
    <property type="molecule type" value="Genomic_DNA"/>
</dbReference>
<protein>
    <submittedName>
        <fullName evidence="1 2">Uncharacterized protein</fullName>
    </submittedName>
</protein>
<accession>A0A0Q3FZ53</accession>
<dbReference type="EnsemblPlants" id="KQK04655">
    <property type="protein sequence ID" value="KQK04655"/>
    <property type="gene ID" value="BRADI_2g14923v3"/>
</dbReference>
<dbReference type="Gramene" id="KQK04655">
    <property type="protein sequence ID" value="KQK04655"/>
    <property type="gene ID" value="BRADI_2g14923v3"/>
</dbReference>
<sequence length="142" mass="15517">MAFNERRGFDRKQACALAGSNNKRGQTCPDQSTCVNGTCANAEDTREEPLAGQLEHTVQASLPCWAGDSGFGPVWFLWAEQSRPWVALPIPCDVADRAIFRASTKIRHCLLLARCLVARSIFVGPALAASLRHRQQEVAHAA</sequence>
<dbReference type="EnsemblPlants" id="PNT70637">
    <property type="protein sequence ID" value="PNT70637"/>
    <property type="gene ID" value="BRADI_2g14923v3"/>
</dbReference>
<dbReference type="Proteomes" id="UP000008810">
    <property type="component" value="Chromosome 2"/>
</dbReference>
<dbReference type="EnsemblPlants" id="PNT70636">
    <property type="protein sequence ID" value="PNT70636"/>
    <property type="gene ID" value="BRADI_2g14923v3"/>
</dbReference>
<dbReference type="InParanoid" id="A0A0Q3FZ53"/>
<dbReference type="AlphaFoldDB" id="A0A0Q3FZ53"/>
<gene>
    <name evidence="1" type="ORF">BRADI_2g14923v3</name>
</gene>
<organism evidence="1">
    <name type="scientific">Brachypodium distachyon</name>
    <name type="common">Purple false brome</name>
    <name type="synonym">Trachynia distachya</name>
    <dbReference type="NCBI Taxonomy" id="15368"/>
    <lineage>
        <taxon>Eukaryota</taxon>
        <taxon>Viridiplantae</taxon>
        <taxon>Streptophyta</taxon>
        <taxon>Embryophyta</taxon>
        <taxon>Tracheophyta</taxon>
        <taxon>Spermatophyta</taxon>
        <taxon>Magnoliopsida</taxon>
        <taxon>Liliopsida</taxon>
        <taxon>Poales</taxon>
        <taxon>Poaceae</taxon>
        <taxon>BOP clade</taxon>
        <taxon>Pooideae</taxon>
        <taxon>Stipodae</taxon>
        <taxon>Brachypodieae</taxon>
        <taxon>Brachypodium</taxon>
    </lineage>
</organism>
<reference evidence="1 2" key="1">
    <citation type="journal article" date="2010" name="Nature">
        <title>Genome sequencing and analysis of the model grass Brachypodium distachyon.</title>
        <authorList>
            <consortium name="International Brachypodium Initiative"/>
        </authorList>
    </citation>
    <scope>NUCLEOTIDE SEQUENCE [LARGE SCALE GENOMIC DNA]</scope>
    <source>
        <strain evidence="1 2">Bd21</strain>
    </source>
</reference>
<name>A0A0Q3FZ53_BRADI</name>